<proteinExistence type="inferred from homology"/>
<evidence type="ECO:0000256" key="3">
    <source>
        <dbReference type="ARBA" id="ARBA00022723"/>
    </source>
</evidence>
<dbReference type="PRINTS" id="PR00465">
    <property type="entry name" value="EP450IV"/>
</dbReference>
<evidence type="ECO:0000256" key="6">
    <source>
        <dbReference type="ARBA" id="ARBA00039038"/>
    </source>
</evidence>
<feature type="binding site" description="axial binding residue" evidence="9">
    <location>
        <position position="474"/>
    </location>
    <ligand>
        <name>heme</name>
        <dbReference type="ChEBI" id="CHEBI:30413"/>
    </ligand>
    <ligandPart>
        <name>Fe</name>
        <dbReference type="ChEBI" id="CHEBI:18248"/>
    </ligandPart>
</feature>
<dbReference type="InterPro" id="IPR036396">
    <property type="entry name" value="Cyt_P450_sf"/>
</dbReference>
<dbReference type="SUPFAM" id="SSF48264">
    <property type="entry name" value="Cytochrome P450"/>
    <property type="match status" value="1"/>
</dbReference>
<evidence type="ECO:0000256" key="9">
    <source>
        <dbReference type="PIRSR" id="PIRSR602403-1"/>
    </source>
</evidence>
<dbReference type="PANTHER" id="PTHR24286">
    <property type="entry name" value="CYTOCHROME P450 26"/>
    <property type="match status" value="1"/>
</dbReference>
<dbReference type="PROSITE" id="PS00086">
    <property type="entry name" value="CYTOCHROME_P450"/>
    <property type="match status" value="1"/>
</dbReference>
<dbReference type="GO" id="GO:0005506">
    <property type="term" value="F:iron ion binding"/>
    <property type="evidence" value="ECO:0007669"/>
    <property type="project" value="InterPro"/>
</dbReference>
<keyword evidence="5 9" id="KW-0408">Iron</keyword>
<comment type="similarity">
    <text evidence="2 10">Belongs to the cytochrome P450 family.</text>
</comment>
<evidence type="ECO:0000256" key="5">
    <source>
        <dbReference type="ARBA" id="ARBA00023004"/>
    </source>
</evidence>
<feature type="transmembrane region" description="Helical" evidence="12">
    <location>
        <begin position="33"/>
        <end position="54"/>
    </location>
</feature>
<gene>
    <name evidence="13" type="ORF">PSIN1315_LOCUS8662</name>
</gene>
<evidence type="ECO:0000256" key="4">
    <source>
        <dbReference type="ARBA" id="ARBA00023002"/>
    </source>
</evidence>
<comment type="catalytic activity">
    <reaction evidence="8">
        <text>5-dehydroepisterol + NADPH + O2 + H(+) = ergosta-5,7,22,24(28)-tetraen-3beta-ol + NADP(+) + 2 H2O</text>
        <dbReference type="Rhea" id="RHEA:33467"/>
        <dbReference type="ChEBI" id="CHEBI:15377"/>
        <dbReference type="ChEBI" id="CHEBI:15378"/>
        <dbReference type="ChEBI" id="CHEBI:15379"/>
        <dbReference type="ChEBI" id="CHEBI:18249"/>
        <dbReference type="ChEBI" id="CHEBI:52972"/>
        <dbReference type="ChEBI" id="CHEBI:57783"/>
        <dbReference type="ChEBI" id="CHEBI:58349"/>
        <dbReference type="EC" id="1.14.19.41"/>
    </reaction>
</comment>
<accession>A0A7S3FDC1</accession>
<dbReference type="Gene3D" id="1.10.630.10">
    <property type="entry name" value="Cytochrome P450"/>
    <property type="match status" value="1"/>
</dbReference>
<dbReference type="GO" id="GO:0004497">
    <property type="term" value="F:monooxygenase activity"/>
    <property type="evidence" value="ECO:0007669"/>
    <property type="project" value="UniProtKB-KW"/>
</dbReference>
<evidence type="ECO:0000313" key="13">
    <source>
        <dbReference type="EMBL" id="CAE0142025.1"/>
    </source>
</evidence>
<dbReference type="EMBL" id="HBHY01013505">
    <property type="protein sequence ID" value="CAE0142025.1"/>
    <property type="molecule type" value="Transcribed_RNA"/>
</dbReference>
<evidence type="ECO:0000256" key="2">
    <source>
        <dbReference type="ARBA" id="ARBA00010617"/>
    </source>
</evidence>
<keyword evidence="10" id="KW-0503">Monooxygenase</keyword>
<comment type="cofactor">
    <cofactor evidence="1 9">
        <name>heme</name>
        <dbReference type="ChEBI" id="CHEBI:30413"/>
    </cofactor>
</comment>
<feature type="transmembrane region" description="Helical" evidence="12">
    <location>
        <begin position="232"/>
        <end position="253"/>
    </location>
</feature>
<evidence type="ECO:0000256" key="12">
    <source>
        <dbReference type="SAM" id="Phobius"/>
    </source>
</evidence>
<keyword evidence="3 9" id="KW-0479">Metal-binding</keyword>
<dbReference type="PRINTS" id="PR00385">
    <property type="entry name" value="P450"/>
</dbReference>
<dbReference type="AlphaFoldDB" id="A0A7S3FDC1"/>
<keyword evidence="12" id="KW-1133">Transmembrane helix</keyword>
<dbReference type="GO" id="GO:0000249">
    <property type="term" value="F:C-22 sterol desaturase (NADPH) activity"/>
    <property type="evidence" value="ECO:0007669"/>
    <property type="project" value="UniProtKB-EC"/>
</dbReference>
<feature type="compositionally biased region" description="Low complexity" evidence="11">
    <location>
        <begin position="541"/>
        <end position="558"/>
    </location>
</feature>
<evidence type="ECO:0000256" key="8">
    <source>
        <dbReference type="ARBA" id="ARBA00047463"/>
    </source>
</evidence>
<dbReference type="EC" id="1.14.19.41" evidence="6"/>
<reference evidence="13" key="1">
    <citation type="submission" date="2021-01" db="EMBL/GenBank/DDBJ databases">
        <authorList>
            <person name="Corre E."/>
            <person name="Pelletier E."/>
            <person name="Niang G."/>
            <person name="Scheremetjew M."/>
            <person name="Finn R."/>
            <person name="Kale V."/>
            <person name="Holt S."/>
            <person name="Cochrane G."/>
            <person name="Meng A."/>
            <person name="Brown T."/>
            <person name="Cohen L."/>
        </authorList>
    </citation>
    <scope>NUCLEOTIDE SEQUENCE</scope>
    <source>
        <strain evidence="13">RCC927</strain>
    </source>
</reference>
<name>A0A7S3FDC1_9VIRI</name>
<organism evidence="13">
    <name type="scientific">Prasinoderma singulare</name>
    <dbReference type="NCBI Taxonomy" id="676789"/>
    <lineage>
        <taxon>Eukaryota</taxon>
        <taxon>Viridiplantae</taxon>
        <taxon>Prasinodermophyta</taxon>
        <taxon>Prasinodermophyceae</taxon>
        <taxon>Prasinodermales</taxon>
        <taxon>Prasinodermaceae</taxon>
        <taxon>Prasinoderma</taxon>
    </lineage>
</organism>
<keyword evidence="12" id="KW-0812">Transmembrane</keyword>
<evidence type="ECO:0000256" key="10">
    <source>
        <dbReference type="RuleBase" id="RU000461"/>
    </source>
</evidence>
<keyword evidence="4 10" id="KW-0560">Oxidoreductase</keyword>
<evidence type="ECO:0000256" key="1">
    <source>
        <dbReference type="ARBA" id="ARBA00001971"/>
    </source>
</evidence>
<sequence length="597" mass="64683">MMNATLAASALPSALLPPRGALPAAAAALSSAPAATATLVAAWALWALASTLFARAAAARAMPGDAQTSAHPLALGVSSLLAMVRDPDAFWERQRRLAPDGLSWNVLSGALCLFVANASVVNEVLRRSDGRRFGMVLHPNANIILGRHNIAFLHGAKHKALRASFLPLFTKRALGMYLPLQQHVIERHLARWVAQCAEGEGAEVEARELCRDMNLETSQAVFLGPRLRAQDVAGFNLAFMAMVEAFLALPVFLPGTALWRGWRGRHCVLRVLRRCARAAFEAHAAGEEPQCLLDLWVARIVADVAEAKSQHLPRPAYASVDAVADSVMDFLFASQDASTASLTWAVAHVAGRPEVAAQVRAEAAPLLAGGAALTYDGVTGMTYTWQVVKEILRFRPPATMVPQVAKQDVTLQCEGGGGFTVRKGTLVMPSLYAASMQGFTQPEKFDPERFGEARREDLCFKEHFVPFGVGPHMCVGYQYAMNHLVAFVAILATKLDVSRRLTDRSDDVLYYPTIYPYDCLCKFAEREESPIAQEAQAHALAPAQQQQQQDVQVPVKQPDVTGGAISPASEVKKKRSVLGGLKRMFSSKSKQANADKK</sequence>
<dbReference type="InterPro" id="IPR001128">
    <property type="entry name" value="Cyt_P450"/>
</dbReference>
<dbReference type="Pfam" id="PF00067">
    <property type="entry name" value="p450"/>
    <property type="match status" value="1"/>
</dbReference>
<protein>
    <recommendedName>
        <fullName evidence="6">sterol 22-desaturase</fullName>
        <ecNumber evidence="6">1.14.19.41</ecNumber>
    </recommendedName>
    <alternativeName>
        <fullName evidence="7">C-22 sterol desaturase</fullName>
    </alternativeName>
</protein>
<dbReference type="InterPro" id="IPR017972">
    <property type="entry name" value="Cyt_P450_CS"/>
</dbReference>
<dbReference type="GO" id="GO:0020037">
    <property type="term" value="F:heme binding"/>
    <property type="evidence" value="ECO:0007669"/>
    <property type="project" value="InterPro"/>
</dbReference>
<keyword evidence="9 10" id="KW-0349">Heme</keyword>
<keyword evidence="12" id="KW-0472">Membrane</keyword>
<dbReference type="PANTHER" id="PTHR24286:SF228">
    <property type="entry name" value="C-22 STEROL DESATURASE ERG5"/>
    <property type="match status" value="1"/>
</dbReference>
<dbReference type="InterPro" id="IPR002403">
    <property type="entry name" value="Cyt_P450_E_grp-IV"/>
</dbReference>
<evidence type="ECO:0000256" key="11">
    <source>
        <dbReference type="SAM" id="MobiDB-lite"/>
    </source>
</evidence>
<dbReference type="GO" id="GO:0016125">
    <property type="term" value="P:sterol metabolic process"/>
    <property type="evidence" value="ECO:0007669"/>
    <property type="project" value="TreeGrafter"/>
</dbReference>
<feature type="region of interest" description="Disordered" evidence="11">
    <location>
        <begin position="541"/>
        <end position="575"/>
    </location>
</feature>
<evidence type="ECO:0000256" key="7">
    <source>
        <dbReference type="ARBA" id="ARBA00041546"/>
    </source>
</evidence>